<evidence type="ECO:0000256" key="2">
    <source>
        <dbReference type="ARBA" id="ARBA00022803"/>
    </source>
</evidence>
<dbReference type="SMART" id="SM00028">
    <property type="entry name" value="TPR"/>
    <property type="match status" value="4"/>
</dbReference>
<dbReference type="EMBL" id="BDJL01000132">
    <property type="protein sequence ID" value="GAV26148.1"/>
    <property type="molecule type" value="Genomic_DNA"/>
</dbReference>
<dbReference type="InterPro" id="IPR011990">
    <property type="entry name" value="TPR-like_helical_dom_sf"/>
</dbReference>
<dbReference type="InterPro" id="IPR001173">
    <property type="entry name" value="Glyco_trans_2-like"/>
</dbReference>
<evidence type="ECO:0000256" key="1">
    <source>
        <dbReference type="ARBA" id="ARBA00022737"/>
    </source>
</evidence>
<feature type="repeat" description="TPR" evidence="3">
    <location>
        <begin position="215"/>
        <end position="248"/>
    </location>
</feature>
<dbReference type="SUPFAM" id="SSF48452">
    <property type="entry name" value="TPR-like"/>
    <property type="match status" value="3"/>
</dbReference>
<dbReference type="PANTHER" id="PTHR43630">
    <property type="entry name" value="POLY-BETA-1,6-N-ACETYL-D-GLUCOSAMINE SYNTHASE"/>
    <property type="match status" value="1"/>
</dbReference>
<evidence type="ECO:0000313" key="6">
    <source>
        <dbReference type="Proteomes" id="UP000187338"/>
    </source>
</evidence>
<feature type="domain" description="Glycosyltransferase 2-like" evidence="4">
    <location>
        <begin position="13"/>
        <end position="100"/>
    </location>
</feature>
<dbReference type="GO" id="GO:0016740">
    <property type="term" value="F:transferase activity"/>
    <property type="evidence" value="ECO:0007669"/>
    <property type="project" value="UniProtKB-KW"/>
</dbReference>
<dbReference type="Pfam" id="PF07719">
    <property type="entry name" value="TPR_2"/>
    <property type="match status" value="1"/>
</dbReference>
<organism evidence="5 6">
    <name type="scientific">Carboxydothermus islandicus</name>
    <dbReference type="NCBI Taxonomy" id="661089"/>
    <lineage>
        <taxon>Bacteria</taxon>
        <taxon>Bacillati</taxon>
        <taxon>Bacillota</taxon>
        <taxon>Clostridia</taxon>
        <taxon>Thermoanaerobacterales</taxon>
        <taxon>Thermoanaerobacteraceae</taxon>
        <taxon>Carboxydothermus</taxon>
    </lineage>
</organism>
<dbReference type="Gene3D" id="3.90.550.10">
    <property type="entry name" value="Spore Coat Polysaccharide Biosynthesis Protein SpsA, Chain A"/>
    <property type="match status" value="1"/>
</dbReference>
<dbReference type="CDD" id="cd02511">
    <property type="entry name" value="Beta4Glucosyltransferase"/>
    <property type="match status" value="1"/>
</dbReference>
<sequence length="684" mass="79936">MAQTTETREKLISACLIVKNEEDVLERCLKSLRNFVDEIVIVDTGSEDNTVEIAKKYADIIDYFPWNGDFAAARNASIDKASGEWIFIVDADEELILDNYNELQNLKQFLKTASIDVGGIGIGILNISNITFLDVNSIYVNQIRIFRNKPEYRYRGAIHEQIVGKILENGNKIHIYGGKILRHYGYISEIVQKKDKINRNMVILERELKKDPKNSFNRYNLGLEYDRIGKFDKAIEEYKLAVKYLPNYNVGYANNLFKRLVRDLIELKRNKDALKILLDVVKIYPEDSEFYYYYAGTLVNLKKYENALKIIDKAIAMGEPPPYIMHLRGVGSFRAWHLKGRIKEALGDYKDALTCYEEALKIEPFFLEAVDSLIFFLYNQLPREKAREEVKKRFSNVDHEVVIGNIAAFLGALKEYDLALEFTEKIPDSLELKLKKAEIFFWQKKFNKSSELLREIIVEELKKKNPFLYSTGLYLAVLVEVCLNDIDNAKNYYKLLAKEELLSFNEKNYILGCFLESLSSGKLKQVEYKDEFDREKLEKELWQLAATFLSLDKFDEFEIVYNLIESNHFINNKKDKFGKLFYRQEFYDLAAEALLEAVKKHEADDETYYILGKICEMKNLKEEAISFYQKALSEKREFKYYLALITLYNSLQRYEELKEILSEAIRKYPEAEILKALNAVVKKL</sequence>
<dbReference type="Pfam" id="PF13181">
    <property type="entry name" value="TPR_8"/>
    <property type="match status" value="1"/>
</dbReference>
<gene>
    <name evidence="5" type="ORF">ciss_20810</name>
</gene>
<evidence type="ECO:0000256" key="3">
    <source>
        <dbReference type="PROSITE-ProRule" id="PRU00339"/>
    </source>
</evidence>
<accession>A0A1L8D4Q3</accession>
<proteinExistence type="predicted"/>
<evidence type="ECO:0000259" key="4">
    <source>
        <dbReference type="Pfam" id="PF00535"/>
    </source>
</evidence>
<dbReference type="AlphaFoldDB" id="A0A1L8D4Q3"/>
<reference evidence="6" key="1">
    <citation type="submission" date="2016-12" db="EMBL/GenBank/DDBJ databases">
        <title>Draft Genome Sequences od Carboxydothermus pertinax and islandicus, Hydrogenogenic Carboxydotrophic Bacteria.</title>
        <authorList>
            <person name="Fukuyama Y."/>
            <person name="Ohmae K."/>
            <person name="Yoneda Y."/>
            <person name="Yoshida T."/>
            <person name="Sako Y."/>
        </authorList>
    </citation>
    <scope>NUCLEOTIDE SEQUENCE [LARGE SCALE GENOMIC DNA]</scope>
    <source>
        <strain evidence="6">SET</strain>
    </source>
</reference>
<dbReference type="PROSITE" id="PS50005">
    <property type="entry name" value="TPR"/>
    <property type="match status" value="2"/>
</dbReference>
<feature type="repeat" description="TPR" evidence="3">
    <location>
        <begin position="333"/>
        <end position="366"/>
    </location>
</feature>
<comment type="caution">
    <text evidence="5">The sequence shown here is derived from an EMBL/GenBank/DDBJ whole genome shotgun (WGS) entry which is preliminary data.</text>
</comment>
<dbReference type="InterPro" id="IPR013105">
    <property type="entry name" value="TPR_2"/>
</dbReference>
<dbReference type="STRING" id="661089.ciss_20810"/>
<dbReference type="InterPro" id="IPR019734">
    <property type="entry name" value="TPR_rpt"/>
</dbReference>
<keyword evidence="2 3" id="KW-0802">TPR repeat</keyword>
<dbReference type="RefSeq" id="WP_075866315.1">
    <property type="nucleotide sequence ID" value="NZ_BDJL01000132.1"/>
</dbReference>
<protein>
    <submittedName>
        <fullName evidence="5">Family 2 glycosyl transferase</fullName>
    </submittedName>
</protein>
<keyword evidence="6" id="KW-1185">Reference proteome</keyword>
<dbReference type="InterPro" id="IPR029044">
    <property type="entry name" value="Nucleotide-diphossugar_trans"/>
</dbReference>
<dbReference type="Proteomes" id="UP000187338">
    <property type="component" value="Unassembled WGS sequence"/>
</dbReference>
<dbReference type="PANTHER" id="PTHR43630:SF2">
    <property type="entry name" value="GLYCOSYLTRANSFERASE"/>
    <property type="match status" value="1"/>
</dbReference>
<name>A0A1L8D4Q3_9THEO</name>
<keyword evidence="1" id="KW-0677">Repeat</keyword>
<evidence type="ECO:0000313" key="5">
    <source>
        <dbReference type="EMBL" id="GAV26148.1"/>
    </source>
</evidence>
<dbReference type="SUPFAM" id="SSF53448">
    <property type="entry name" value="Nucleotide-diphospho-sugar transferases"/>
    <property type="match status" value="1"/>
</dbReference>
<keyword evidence="5" id="KW-0808">Transferase</keyword>
<dbReference type="Gene3D" id="1.25.40.10">
    <property type="entry name" value="Tetratricopeptide repeat domain"/>
    <property type="match status" value="3"/>
</dbReference>
<dbReference type="Pfam" id="PF00535">
    <property type="entry name" value="Glycos_transf_2"/>
    <property type="match status" value="1"/>
</dbReference>
<dbReference type="Pfam" id="PF13432">
    <property type="entry name" value="TPR_16"/>
    <property type="match status" value="2"/>
</dbReference>